<gene>
    <name evidence="6" type="ORF">NCTC13098_04497</name>
</gene>
<evidence type="ECO:0000313" key="6">
    <source>
        <dbReference type="EMBL" id="VDR28117.1"/>
    </source>
</evidence>
<evidence type="ECO:0000256" key="3">
    <source>
        <dbReference type="ARBA" id="ARBA00023163"/>
    </source>
</evidence>
<dbReference type="GO" id="GO:1901135">
    <property type="term" value="P:carbohydrate derivative metabolic process"/>
    <property type="evidence" value="ECO:0007669"/>
    <property type="project" value="InterPro"/>
</dbReference>
<dbReference type="CDD" id="cd05013">
    <property type="entry name" value="SIS_RpiR"/>
    <property type="match status" value="1"/>
</dbReference>
<dbReference type="GO" id="GO:0097367">
    <property type="term" value="F:carbohydrate derivative binding"/>
    <property type="evidence" value="ECO:0007669"/>
    <property type="project" value="InterPro"/>
</dbReference>
<dbReference type="PROSITE" id="PS51464">
    <property type="entry name" value="SIS"/>
    <property type="match status" value="1"/>
</dbReference>
<dbReference type="InterPro" id="IPR001347">
    <property type="entry name" value="SIS_dom"/>
</dbReference>
<accession>A0A3P8JY19</accession>
<dbReference type="RefSeq" id="WP_128878499.1">
    <property type="nucleotide sequence ID" value="NZ_JADCSX010000008.1"/>
</dbReference>
<evidence type="ECO:0000313" key="7">
    <source>
        <dbReference type="Proteomes" id="UP000274346"/>
    </source>
</evidence>
<dbReference type="EMBL" id="LR131271">
    <property type="protein sequence ID" value="VDR28117.1"/>
    <property type="molecule type" value="Genomic_DNA"/>
</dbReference>
<dbReference type="PANTHER" id="PTHR30514">
    <property type="entry name" value="GLUCOKINASE"/>
    <property type="match status" value="1"/>
</dbReference>
<dbReference type="InterPro" id="IPR047640">
    <property type="entry name" value="RpiR-like"/>
</dbReference>
<evidence type="ECO:0000259" key="4">
    <source>
        <dbReference type="PROSITE" id="PS51071"/>
    </source>
</evidence>
<feature type="domain" description="HTH rpiR-type" evidence="4">
    <location>
        <begin position="4"/>
        <end position="80"/>
    </location>
</feature>
<dbReference type="GO" id="GO:0003677">
    <property type="term" value="F:DNA binding"/>
    <property type="evidence" value="ECO:0007669"/>
    <property type="project" value="UniProtKB-KW"/>
</dbReference>
<dbReference type="InterPro" id="IPR035472">
    <property type="entry name" value="RpiR-like_SIS"/>
</dbReference>
<dbReference type="Proteomes" id="UP000274346">
    <property type="component" value="Chromosome"/>
</dbReference>
<dbReference type="Pfam" id="PF01418">
    <property type="entry name" value="HTH_6"/>
    <property type="match status" value="1"/>
</dbReference>
<dbReference type="SUPFAM" id="SSF46689">
    <property type="entry name" value="Homeodomain-like"/>
    <property type="match status" value="1"/>
</dbReference>
<dbReference type="Pfam" id="PF01380">
    <property type="entry name" value="SIS"/>
    <property type="match status" value="1"/>
</dbReference>
<feature type="domain" description="SIS" evidence="5">
    <location>
        <begin position="129"/>
        <end position="268"/>
    </location>
</feature>
<name>A0A3P8JY19_RAOTE</name>
<dbReference type="GO" id="GO:0003700">
    <property type="term" value="F:DNA-binding transcription factor activity"/>
    <property type="evidence" value="ECO:0007669"/>
    <property type="project" value="InterPro"/>
</dbReference>
<dbReference type="Gene3D" id="1.10.10.10">
    <property type="entry name" value="Winged helix-like DNA-binding domain superfamily/Winged helix DNA-binding domain"/>
    <property type="match status" value="1"/>
</dbReference>
<dbReference type="PROSITE" id="PS51071">
    <property type="entry name" value="HTH_RPIR"/>
    <property type="match status" value="1"/>
</dbReference>
<sequence length="290" mass="32121">MEQAEVISRLKAMYEQLPRQERLAASFVLDHAQEVAVMSMREQSRLAGVPPSTMTRLAKRLGLGGYDALREVFIAALRSKSSIYESRVPGLVAMNKQGEDSLLRDLAATTQAHIETLCRQENLEAMIRASRLLADARTIYCLGLRSSFPVAFHFQHVSAWFANNVRLIDGAGESGMMTLMGEINAKDVLLVVSLAPYSRRAVTLARYLAQRKIRVVAITDNASSPVARLAAESILVQKKTTSFFDTITPALLVSELLVALFAANARTDIHSAVKRTEEQLWATGEWWSLN</sequence>
<evidence type="ECO:0000256" key="2">
    <source>
        <dbReference type="ARBA" id="ARBA00023125"/>
    </source>
</evidence>
<proteinExistence type="predicted"/>
<dbReference type="Gene3D" id="3.40.50.10490">
    <property type="entry name" value="Glucose-6-phosphate isomerase like protein, domain 1"/>
    <property type="match status" value="1"/>
</dbReference>
<dbReference type="AlphaFoldDB" id="A0A3P8JY19"/>
<organism evidence="6 7">
    <name type="scientific">Raoultella terrigena</name>
    <name type="common">Klebsiella terrigena</name>
    <dbReference type="NCBI Taxonomy" id="577"/>
    <lineage>
        <taxon>Bacteria</taxon>
        <taxon>Pseudomonadati</taxon>
        <taxon>Pseudomonadota</taxon>
        <taxon>Gammaproteobacteria</taxon>
        <taxon>Enterobacterales</taxon>
        <taxon>Enterobacteriaceae</taxon>
        <taxon>Klebsiella/Raoultella group</taxon>
        <taxon>Raoultella</taxon>
    </lineage>
</organism>
<dbReference type="KEGG" id="rtg:NCTC13098_04497"/>
<keyword evidence="3" id="KW-0804">Transcription</keyword>
<evidence type="ECO:0000259" key="5">
    <source>
        <dbReference type="PROSITE" id="PS51464"/>
    </source>
</evidence>
<keyword evidence="2 6" id="KW-0238">DNA-binding</keyword>
<reference evidence="6 7" key="1">
    <citation type="submission" date="2018-12" db="EMBL/GenBank/DDBJ databases">
        <authorList>
            <consortium name="Pathogen Informatics"/>
        </authorList>
    </citation>
    <scope>NUCLEOTIDE SEQUENCE [LARGE SCALE GENOMIC DNA]</scope>
    <source>
        <strain evidence="6 7">NCTC13098</strain>
    </source>
</reference>
<keyword evidence="1" id="KW-0805">Transcription regulation</keyword>
<dbReference type="InterPro" id="IPR046348">
    <property type="entry name" value="SIS_dom_sf"/>
</dbReference>
<dbReference type="InterPro" id="IPR036388">
    <property type="entry name" value="WH-like_DNA-bd_sf"/>
</dbReference>
<protein>
    <submittedName>
        <fullName evidence="6">DNA-binding transcriptional regulator HexR</fullName>
    </submittedName>
</protein>
<dbReference type="PANTHER" id="PTHR30514:SF18">
    <property type="entry name" value="RPIR-FAMILY TRANSCRIPTIONAL REGULATOR"/>
    <property type="match status" value="1"/>
</dbReference>
<dbReference type="InterPro" id="IPR009057">
    <property type="entry name" value="Homeodomain-like_sf"/>
</dbReference>
<dbReference type="InterPro" id="IPR000281">
    <property type="entry name" value="HTH_RpiR"/>
</dbReference>
<evidence type="ECO:0000256" key="1">
    <source>
        <dbReference type="ARBA" id="ARBA00023015"/>
    </source>
</evidence>
<dbReference type="SUPFAM" id="SSF53697">
    <property type="entry name" value="SIS domain"/>
    <property type="match status" value="1"/>
</dbReference>